<dbReference type="EMBL" id="BAGZ01000003">
    <property type="protein sequence ID" value="GAB76790.1"/>
    <property type="molecule type" value="Genomic_DNA"/>
</dbReference>
<evidence type="ECO:0000256" key="1">
    <source>
        <dbReference type="SAM" id="Phobius"/>
    </source>
</evidence>
<accession>K6VN32</accession>
<dbReference type="PANTHER" id="PTHR35337">
    <property type="entry name" value="SLR1478 PROTEIN"/>
    <property type="match status" value="1"/>
</dbReference>
<keyword evidence="1" id="KW-0812">Transmembrane</keyword>
<dbReference type="PANTHER" id="PTHR35337:SF1">
    <property type="entry name" value="SLR1478 PROTEIN"/>
    <property type="match status" value="1"/>
</dbReference>
<organism evidence="2 3">
    <name type="scientific">Austwickia chelonae NBRC 105200</name>
    <dbReference type="NCBI Taxonomy" id="1184607"/>
    <lineage>
        <taxon>Bacteria</taxon>
        <taxon>Bacillati</taxon>
        <taxon>Actinomycetota</taxon>
        <taxon>Actinomycetes</taxon>
        <taxon>Micrococcales</taxon>
        <taxon>Dermatophilaceae</taxon>
        <taxon>Austwickia</taxon>
    </lineage>
</organism>
<evidence type="ECO:0008006" key="4">
    <source>
        <dbReference type="Google" id="ProtNLM"/>
    </source>
</evidence>
<dbReference type="Proteomes" id="UP000008495">
    <property type="component" value="Unassembled WGS sequence"/>
</dbReference>
<sequence length="329" mass="36405">MDAYVAAHLPQWRRLEQLINYRNLTCAEADEVLDLYQRTATHLSAVRSASPDPQLIAYLSWLLSRTRAHSAKSGRSEWGILLRFFTHTFPGTLYRIRYWWWTTLAVNLLVAVLLGWWFLNNPQAEQSMMTAGEVRQLVEHDFANYYVENAASSFAFRVWTNNAYVAASCIAMGVLGFPVIGLLWKNIFNLAVIGALMTRYDRADVFYSLILPHGLLELTCVFVAGGVGLRLFWSWIEPGARSRGQAFAAEARSAMSVAMGLALVLLLCGLIEGLVTPSGLPAAVRIGIGVLAELLFLAYVYTAGRSACLEGETGDLAADRAGYVGIVRD</sequence>
<gene>
    <name evidence="2" type="ORF">AUCHE_03_00070</name>
</gene>
<evidence type="ECO:0000313" key="2">
    <source>
        <dbReference type="EMBL" id="GAB76790.1"/>
    </source>
</evidence>
<proteinExistence type="predicted"/>
<protein>
    <recommendedName>
        <fullName evidence="4">Stage II sporulation protein M</fullName>
    </recommendedName>
</protein>
<keyword evidence="1" id="KW-0472">Membrane</keyword>
<feature type="transmembrane region" description="Helical" evidence="1">
    <location>
        <begin position="282"/>
        <end position="301"/>
    </location>
</feature>
<feature type="transmembrane region" description="Helical" evidence="1">
    <location>
        <begin position="98"/>
        <end position="119"/>
    </location>
</feature>
<evidence type="ECO:0000313" key="3">
    <source>
        <dbReference type="Proteomes" id="UP000008495"/>
    </source>
</evidence>
<feature type="transmembrane region" description="Helical" evidence="1">
    <location>
        <begin position="163"/>
        <end position="184"/>
    </location>
</feature>
<keyword evidence="1" id="KW-1133">Transmembrane helix</keyword>
<feature type="transmembrane region" description="Helical" evidence="1">
    <location>
        <begin position="205"/>
        <end position="233"/>
    </location>
</feature>
<reference evidence="2 3" key="1">
    <citation type="submission" date="2012-08" db="EMBL/GenBank/DDBJ databases">
        <title>Whole genome shotgun sequence of Austwickia chelonae NBRC 105200.</title>
        <authorList>
            <person name="Yoshida I."/>
            <person name="Hosoyama A."/>
            <person name="Tsuchikane K."/>
            <person name="Katsumata H."/>
            <person name="Ando Y."/>
            <person name="Ohji S."/>
            <person name="Hamada M."/>
            <person name="Tamura T."/>
            <person name="Yamazoe A."/>
            <person name="Yamazaki S."/>
            <person name="Fujita N."/>
        </authorList>
    </citation>
    <scope>NUCLEOTIDE SEQUENCE [LARGE SCALE GENOMIC DNA]</scope>
    <source>
        <strain evidence="2 3">NBRC 105200</strain>
    </source>
</reference>
<name>K6VN32_9MICO</name>
<dbReference type="Pfam" id="PF01944">
    <property type="entry name" value="SpoIIM"/>
    <property type="match status" value="1"/>
</dbReference>
<dbReference type="AlphaFoldDB" id="K6VN32"/>
<dbReference type="eggNOG" id="COG1300">
    <property type="taxonomic scope" value="Bacteria"/>
</dbReference>
<feature type="transmembrane region" description="Helical" evidence="1">
    <location>
        <begin position="253"/>
        <end position="275"/>
    </location>
</feature>
<dbReference type="InterPro" id="IPR002798">
    <property type="entry name" value="SpoIIM-like"/>
</dbReference>
<dbReference type="STRING" id="100225.SAMN05421595_1924"/>
<keyword evidence="3" id="KW-1185">Reference proteome</keyword>
<comment type="caution">
    <text evidence="2">The sequence shown here is derived from an EMBL/GenBank/DDBJ whole genome shotgun (WGS) entry which is preliminary data.</text>
</comment>